<reference evidence="4" key="1">
    <citation type="submission" date="2019-09" db="EMBL/GenBank/DDBJ databases">
        <authorList>
            <person name="Chandra G."/>
            <person name="Truman W A."/>
        </authorList>
    </citation>
    <scope>NUCLEOTIDE SEQUENCE [LARGE SCALE GENOMIC DNA]</scope>
    <source>
        <strain evidence="4">PS652</strain>
    </source>
</reference>
<accession>A0A5E6VEX7</accession>
<feature type="compositionally biased region" description="Polar residues" evidence="1">
    <location>
        <begin position="999"/>
        <end position="1011"/>
    </location>
</feature>
<protein>
    <recommendedName>
        <fullName evidence="5">BapA prefix-like domain-containing protein</fullName>
    </recommendedName>
</protein>
<dbReference type="InterPro" id="IPR041498">
    <property type="entry name" value="Big_6"/>
</dbReference>
<feature type="region of interest" description="Disordered" evidence="1">
    <location>
        <begin position="157"/>
        <end position="207"/>
    </location>
</feature>
<feature type="domain" description="Bacterial Ig" evidence="2">
    <location>
        <begin position="1009"/>
        <end position="1073"/>
    </location>
</feature>
<dbReference type="InterPro" id="IPR013783">
    <property type="entry name" value="Ig-like_fold"/>
</dbReference>
<dbReference type="PANTHER" id="PTHR22901">
    <property type="entry name" value="SIALATE O-ACETYLESTERASE"/>
    <property type="match status" value="1"/>
</dbReference>
<proteinExistence type="predicted"/>
<feature type="domain" description="Bacterial Ig" evidence="2">
    <location>
        <begin position="426"/>
        <end position="504"/>
    </location>
</feature>
<dbReference type="InterPro" id="IPR011049">
    <property type="entry name" value="Serralysin-like_metalloprot_C"/>
</dbReference>
<dbReference type="NCBIfam" id="NF033510">
    <property type="entry name" value="Ca_tandemer"/>
    <property type="match status" value="16"/>
</dbReference>
<dbReference type="Pfam" id="PF17936">
    <property type="entry name" value="Big_6"/>
    <property type="match status" value="16"/>
</dbReference>
<feature type="domain" description="Bacterial Ig" evidence="2">
    <location>
        <begin position="1410"/>
        <end position="1492"/>
    </location>
</feature>
<evidence type="ECO:0000313" key="4">
    <source>
        <dbReference type="EMBL" id="VVN16722.1"/>
    </source>
</evidence>
<feature type="compositionally biased region" description="Low complexity" evidence="1">
    <location>
        <begin position="984"/>
        <end position="998"/>
    </location>
</feature>
<feature type="compositionally biased region" description="Gly residues" evidence="1">
    <location>
        <begin position="157"/>
        <end position="166"/>
    </location>
</feature>
<dbReference type="PANTHER" id="PTHR22901:SF0">
    <property type="entry name" value="SIALATE O-ACETYLESTERASE"/>
    <property type="match status" value="1"/>
</dbReference>
<dbReference type="InterPro" id="IPR039329">
    <property type="entry name" value="SIAE"/>
</dbReference>
<dbReference type="Gene3D" id="2.60.40.10">
    <property type="entry name" value="Immunoglobulins"/>
    <property type="match status" value="16"/>
</dbReference>
<feature type="domain" description="Bacterial Ig" evidence="2">
    <location>
        <begin position="509"/>
        <end position="586"/>
    </location>
</feature>
<dbReference type="EMBL" id="CABVHG010000027">
    <property type="protein sequence ID" value="VVN16722.1"/>
    <property type="molecule type" value="Genomic_DNA"/>
</dbReference>
<feature type="domain" description="Biofilm-associated protein BapA-like prefix-like" evidence="3">
    <location>
        <begin position="20"/>
        <end position="92"/>
    </location>
</feature>
<dbReference type="GO" id="GO:0001681">
    <property type="term" value="F:sialate O-acetylesterase activity"/>
    <property type="evidence" value="ECO:0007669"/>
    <property type="project" value="InterPro"/>
</dbReference>
<evidence type="ECO:0000259" key="2">
    <source>
        <dbReference type="Pfam" id="PF17936"/>
    </source>
</evidence>
<feature type="domain" description="Bacterial Ig" evidence="2">
    <location>
        <begin position="1082"/>
        <end position="1160"/>
    </location>
</feature>
<feature type="compositionally biased region" description="Polar residues" evidence="1">
    <location>
        <begin position="243"/>
        <end position="252"/>
    </location>
</feature>
<dbReference type="NCBIfam" id="NF033677">
    <property type="entry name" value="biofilm_BapA_N"/>
    <property type="match status" value="1"/>
</dbReference>
<feature type="domain" description="Bacterial Ig" evidence="2">
    <location>
        <begin position="1328"/>
        <end position="1406"/>
    </location>
</feature>
<feature type="compositionally biased region" description="Polar residues" evidence="1">
    <location>
        <begin position="267"/>
        <end position="277"/>
    </location>
</feature>
<feature type="region of interest" description="Disordered" evidence="1">
    <location>
        <begin position="239"/>
        <end position="361"/>
    </location>
</feature>
<feature type="compositionally biased region" description="Low complexity" evidence="1">
    <location>
        <begin position="253"/>
        <end position="264"/>
    </location>
</feature>
<feature type="domain" description="Bacterial Ig" evidence="2">
    <location>
        <begin position="260"/>
        <end position="343"/>
    </location>
</feature>
<dbReference type="InterPro" id="IPR048051">
    <property type="entry name" value="BapA-like_prefix-like"/>
</dbReference>
<feature type="domain" description="Bacterial Ig" evidence="2">
    <location>
        <begin position="174"/>
        <end position="257"/>
    </location>
</feature>
<gene>
    <name evidence="4" type="ORF">PS652_04103</name>
</gene>
<feature type="region of interest" description="Disordered" evidence="1">
    <location>
        <begin position="984"/>
        <end position="1011"/>
    </location>
</feature>
<organism evidence="4">
    <name type="scientific">Pseudomonas fluorescens</name>
    <dbReference type="NCBI Taxonomy" id="294"/>
    <lineage>
        <taxon>Bacteria</taxon>
        <taxon>Pseudomonadati</taxon>
        <taxon>Pseudomonadota</taxon>
        <taxon>Gammaproteobacteria</taxon>
        <taxon>Pseudomonadales</taxon>
        <taxon>Pseudomonadaceae</taxon>
        <taxon>Pseudomonas</taxon>
    </lineage>
</organism>
<dbReference type="SUPFAM" id="SSF51120">
    <property type="entry name" value="beta-Roll"/>
    <property type="match status" value="1"/>
</dbReference>
<feature type="domain" description="Bacterial Ig" evidence="2">
    <location>
        <begin position="672"/>
        <end position="750"/>
    </location>
</feature>
<feature type="domain" description="Bacterial Ig" evidence="2">
    <location>
        <begin position="1246"/>
        <end position="1324"/>
    </location>
</feature>
<evidence type="ECO:0000259" key="3">
    <source>
        <dbReference type="Pfam" id="PF22783"/>
    </source>
</evidence>
<feature type="domain" description="Bacterial Ig" evidence="2">
    <location>
        <begin position="590"/>
        <end position="668"/>
    </location>
</feature>
<sequence length="1981" mass="191008">MSIQAQVSPLNQNVSSAAVTEIPTNGILKLSESSEVALNLDPEAVASYSKSDADLVIQLKNGESIRIANFYAQGQPPSELFLVHDGRLVAVSLPPVAADGVLAATYVGQEAASGFDSLTAAGAGSGGTFAGLGLGAMLLAGAAVIGAGVAISNSGGGGGGGGGGGEAPPPDTTAPAAASGLQVATDGSSVSGKAEPGATVGVDTNGDGKADATVLVGADGNFQVPLNPPLTNGETVTVVVTDPSGNSSPPIQTNAPDTTAPAPASDLQVSADGSSVSGKGEPGSSAAIDTDGDGHPDVTVIIGPDGSFQVPLDPPLTDGQTVTVVLTDPAGNSSPGVSVQSPDYPDTPQVNASNGSELSGTAEPGVSLIISDGNGNPIGQATADANGNWSFTPVTALADGTVVNVVAQDANGLSSPPASITVDAVAPAAPLINLSNGSEISGSAEAGATITLTDGSGNPIGQTTADSNGNWSFTPATALPDGTVVNAVAKDAAGNISGPGSITVDGVTPAAPTVNPSNGGDLSGTAEPGSKVIISDGNGNPIGQTTADGSGNWSYTPGTPIADGTVVNVVAQDAAGNNSAPASVTVDSSAPAAPVLNPSNGSVISGTTEAGATVTLTDGSGNPIGQVTADGSGNWSITPASPLANGAVVNAVATDPAGNTSGPASTVVDAIAPAAPTVNPSNGNSLSGTAEANSKVILTDGSGNPIGQVTADGSGNWSYTPASALADDTVVNVVAQDAAGNNSAPASVTVDSSAPAAPVLNPSNGSVISGTAEAGATVTLTDSSGNPIGQVTADGSGNWSFTPGSPLANGTVVVATATDPTGNTSAQAATTVDSVAPAAPVLNPSNGNTISGTAEAGARVIITDGSGSPIGQTTADGSGNWSFTPGTPLANGVVINAVAQDPAGNVSGPGTTTVDAVPPAAPVVNPSNGNILNGTAEANSTVTLTDGSGSPIGQTTADGSGNWSFTPGAQLPNTTVVNVTATDAAGNTGTPGTTTVDTSLPSIPQIDPSNGSVISGTADAGNTIIITDGSGNPIGQVTADGSGIWSFTPGVPLPDGTVVNVVARNPGGVDSAVAVTIIDGVAPAAPVIEPSNGAQISGTAEAGATILLTDGGGNPIGQVTADGSGNWSFTPGAPLPNGTVINAVAQDAAGNSSGPASTTVDAVAPATPVINASNGVLITGTAEIGAKVTLTDGSGNPIGQTTADGSGNWSFTPGSPLPNGTVINAVAQDAAGNSSGPVSTTVDAVAPATPVINASNGAIVSGTAEAGAKVILTDGSGNPIGQVTADGSGNWSFTPGAPLPNGTVVNAVAQDAAGNNSGPVSTTVDALAPATPVINASNGAVISGTAEIGAKVILTDGSGNPIGETTADGSGNWSFTPSSPLPNGSVINAVAEDAAGNDSGPASTTVDSVAPGAPVLSISADGALLTGTAEANSQVRIVVNGDTANPITVNVDGSGNFSLPFAPPLITGEPVSAVAVDAAGNVSGPGTVNAPDLAPPTLSVPEAADTWINAAEIANGIQVNVAVRPTMQVGQVVTVKFAGQNGYEAEVSHTLNAGDISTGNVILTLTPPGAQGPFPQGASTITADINGGTAATPVPFTIDTVPPATPVLSLVGNLLTIAAESGTELTVTLNVGGVSANVTVTADNSGLASLNLLTDLDIDFSWDQLLNAQVSVVGHDPAGNPSNVASIGIGGSIAQPVTIGSFGVDVSLNPLNPRFGLSGTTEANSSLVIRVITPALNVELLPIAADPTTGQFSLNLLSPTVLTQLGLNITDILNLGSQISFNIVSTDSQGNDSAAYGITLVPNGLSLNIGQIDVNGTAGDDVMSGANGSSEHINGGAGSDLIFNVGTGDQVVAGDGNDTLQITATNFVSIDGGAGFDTLLLANGIDLDYNAVGVGTLSNIERIDLGKGDSGSVLTLTAAEVGVITDANNTLQITGESNDTLNVVGAVNTGTTQAINGINYDVYTFGANILLVEDNTVQVVV</sequence>
<feature type="domain" description="Bacterial Ig" evidence="2">
    <location>
        <begin position="1164"/>
        <end position="1242"/>
    </location>
</feature>
<feature type="domain" description="Bacterial Ig" evidence="2">
    <location>
        <begin position="754"/>
        <end position="832"/>
    </location>
</feature>
<feature type="domain" description="Bacterial Ig" evidence="2">
    <location>
        <begin position="836"/>
        <end position="914"/>
    </location>
</feature>
<feature type="compositionally biased region" description="Polar residues" evidence="1">
    <location>
        <begin position="348"/>
        <end position="359"/>
    </location>
</feature>
<dbReference type="Pfam" id="PF22783">
    <property type="entry name" value="BapA_N"/>
    <property type="match status" value="1"/>
</dbReference>
<name>A0A5E6VEX7_PSEFL</name>
<feature type="domain" description="Bacterial Ig" evidence="2">
    <location>
        <begin position="345"/>
        <end position="422"/>
    </location>
</feature>
<dbReference type="GO" id="GO:0005975">
    <property type="term" value="P:carbohydrate metabolic process"/>
    <property type="evidence" value="ECO:0007669"/>
    <property type="project" value="TreeGrafter"/>
</dbReference>
<feature type="domain" description="Bacterial Ig" evidence="2">
    <location>
        <begin position="919"/>
        <end position="996"/>
    </location>
</feature>
<feature type="compositionally biased region" description="Polar residues" evidence="1">
    <location>
        <begin position="318"/>
        <end position="341"/>
    </location>
</feature>
<evidence type="ECO:0008006" key="5">
    <source>
        <dbReference type="Google" id="ProtNLM"/>
    </source>
</evidence>
<evidence type="ECO:0000256" key="1">
    <source>
        <dbReference type="SAM" id="MobiDB-lite"/>
    </source>
</evidence>